<dbReference type="STRING" id="251221.gene:10758578"/>
<gene>
    <name evidence="3" type="ordered locus">glr1099</name>
</gene>
<dbReference type="InterPro" id="IPR000182">
    <property type="entry name" value="GNAT_dom"/>
</dbReference>
<evidence type="ECO:0000313" key="3">
    <source>
        <dbReference type="EMBL" id="BAC89040.1"/>
    </source>
</evidence>
<dbReference type="FunFam" id="3.40.630.30:FF:000393">
    <property type="entry name" value="Glr1099 protein"/>
    <property type="match status" value="1"/>
</dbReference>
<organism evidence="3 4">
    <name type="scientific">Gloeobacter violaceus (strain ATCC 29082 / PCC 7421)</name>
    <dbReference type="NCBI Taxonomy" id="251221"/>
    <lineage>
        <taxon>Bacteria</taxon>
        <taxon>Bacillati</taxon>
        <taxon>Cyanobacteriota</taxon>
        <taxon>Cyanophyceae</taxon>
        <taxon>Gloeobacterales</taxon>
        <taxon>Gloeobacteraceae</taxon>
        <taxon>Gloeobacter</taxon>
    </lineage>
</organism>
<proteinExistence type="predicted"/>
<evidence type="ECO:0000259" key="1">
    <source>
        <dbReference type="PROSITE" id="PS50042"/>
    </source>
</evidence>
<dbReference type="Proteomes" id="UP000000557">
    <property type="component" value="Chromosome"/>
</dbReference>
<accession>Q7NLM3</accession>
<keyword evidence="4" id="KW-1185">Reference proteome</keyword>
<dbReference type="GO" id="GO:0005829">
    <property type="term" value="C:cytosol"/>
    <property type="evidence" value="ECO:0000318"/>
    <property type="project" value="GO_Central"/>
</dbReference>
<dbReference type="FunFam" id="2.60.120.10:FF:000505">
    <property type="entry name" value="Glr1099 protein"/>
    <property type="match status" value="1"/>
</dbReference>
<reference evidence="3 4" key="2">
    <citation type="journal article" date="2003" name="DNA Res.">
        <title>Complete genome structure of Gloeobacter violaceus PCC 7421, a cyanobacterium that lacks thylakoids (supplement).</title>
        <authorList>
            <person name="Nakamura Y."/>
            <person name="Kaneko T."/>
            <person name="Sato S."/>
            <person name="Mimuro M."/>
            <person name="Miyashita H."/>
            <person name="Tsuchiya T."/>
            <person name="Sasamoto S."/>
            <person name="Watanabe A."/>
            <person name="Kawashima K."/>
            <person name="Kishida Y."/>
            <person name="Kiyokawa C."/>
            <person name="Kohara M."/>
            <person name="Matsumoto M."/>
            <person name="Matsuno A."/>
            <person name="Nakazaki N."/>
            <person name="Shimpo S."/>
            <person name="Takeuchi C."/>
            <person name="Yamada M."/>
            <person name="Tabata S."/>
        </authorList>
    </citation>
    <scope>NUCLEOTIDE SEQUENCE [LARGE SCALE GENOMIC DNA]</scope>
    <source>
        <strain evidence="4">ATCC 29082 / PCC 7421</strain>
    </source>
</reference>
<dbReference type="KEGG" id="gvi:glr1099"/>
<dbReference type="GO" id="GO:0016747">
    <property type="term" value="F:acyltransferase activity, transferring groups other than amino-acyl groups"/>
    <property type="evidence" value="ECO:0007669"/>
    <property type="project" value="InterPro"/>
</dbReference>
<dbReference type="InParanoid" id="Q7NLM3"/>
<reference evidence="3 4" key="1">
    <citation type="journal article" date="2003" name="DNA Res.">
        <title>Complete genome structure of Gloeobacter violaceus PCC 7421, a cyanobacterium that lacks thylakoids.</title>
        <authorList>
            <person name="Nakamura Y."/>
            <person name="Kaneko T."/>
            <person name="Sato S."/>
            <person name="Mimuro M."/>
            <person name="Miyashita H."/>
            <person name="Tsuchiya T."/>
            <person name="Sasamoto S."/>
            <person name="Watanabe A."/>
            <person name="Kawashima K."/>
            <person name="Kishida Y."/>
            <person name="Kiyokawa C."/>
            <person name="Kohara M."/>
            <person name="Matsumoto M."/>
            <person name="Matsuno A."/>
            <person name="Nakazaki N."/>
            <person name="Shimpo S."/>
            <person name="Takeuchi C."/>
            <person name="Yamada M."/>
            <person name="Tabata S."/>
        </authorList>
    </citation>
    <scope>NUCLEOTIDE SEQUENCE [LARGE SCALE GENOMIC DNA]</scope>
    <source>
        <strain evidence="4">ATCC 29082 / PCC 7421</strain>
    </source>
</reference>
<dbReference type="eggNOG" id="COG0664">
    <property type="taxonomic scope" value="Bacteria"/>
</dbReference>
<dbReference type="GO" id="GO:0003700">
    <property type="term" value="F:DNA-binding transcription factor activity"/>
    <property type="evidence" value="ECO:0000318"/>
    <property type="project" value="GO_Central"/>
</dbReference>
<dbReference type="InterPro" id="IPR050397">
    <property type="entry name" value="Env_Response_Regulators"/>
</dbReference>
<dbReference type="EMBL" id="BA000045">
    <property type="protein sequence ID" value="BAC89040.1"/>
    <property type="molecule type" value="Genomic_DNA"/>
</dbReference>
<dbReference type="PANTHER" id="PTHR24567:SF74">
    <property type="entry name" value="HTH-TYPE TRANSCRIPTIONAL REGULATOR ARCR"/>
    <property type="match status" value="1"/>
</dbReference>
<evidence type="ECO:0000259" key="2">
    <source>
        <dbReference type="PROSITE" id="PS51186"/>
    </source>
</evidence>
<dbReference type="InterPro" id="IPR000595">
    <property type="entry name" value="cNMP-bd_dom"/>
</dbReference>
<protein>
    <submittedName>
        <fullName evidence="3">Glr1099 protein</fullName>
    </submittedName>
</protein>
<dbReference type="OrthoDB" id="9809206at2"/>
<dbReference type="SMART" id="SM00100">
    <property type="entry name" value="cNMP"/>
    <property type="match status" value="1"/>
</dbReference>
<dbReference type="HOGENOM" id="CLU_061375_0_0_3"/>
<dbReference type="SUPFAM" id="SSF51206">
    <property type="entry name" value="cAMP-binding domain-like"/>
    <property type="match status" value="1"/>
</dbReference>
<dbReference type="PROSITE" id="PS50042">
    <property type="entry name" value="CNMP_BINDING_3"/>
    <property type="match status" value="1"/>
</dbReference>
<dbReference type="SUPFAM" id="SSF55729">
    <property type="entry name" value="Acyl-CoA N-acyltransferases (Nat)"/>
    <property type="match status" value="1"/>
</dbReference>
<dbReference type="Pfam" id="PF00027">
    <property type="entry name" value="cNMP_binding"/>
    <property type="match status" value="1"/>
</dbReference>
<dbReference type="AlphaFoldDB" id="Q7NLM3"/>
<dbReference type="PROSITE" id="PS51186">
    <property type="entry name" value="GNAT"/>
    <property type="match status" value="1"/>
</dbReference>
<dbReference type="Gene3D" id="3.40.630.30">
    <property type="match status" value="1"/>
</dbReference>
<sequence>MEFYTAMVAQIQLPLEVKIATTAAEREAIFRFRYHVYVEEMNKRLPHADHRRQWLRDQHDESAVLFYIGEQGEVAATLRRNIVDTDNCPPAWREAFALDRFAKIARDSLSVSSRFVIAHRFRNSSMAVRLAVAAYRHGREEGLRFDFLLSRFHLIEMYEHLGYRRYLNNYRDVNEAVGLMAPMVCVGEDVEYLRSVGSPFAREANRWVTNAADGLWFSEQFLPPAEFAPVRSLPPERRSLPPERRWSNLCQTLGGPPERTIRMLQGLTEADARALLKHAILHRVRAGKIIVQQGDLLGALFIVLSGAVALYYPGSSDRPPNILSSGECFGAEGFLASCCAVGQAVALSEVQLLVLPEQVVAQCQTRHSQTLCQLRANLLQEPCSRFLPTATLHC</sequence>
<dbReference type="Pfam" id="PF13444">
    <property type="entry name" value="Acetyltransf_5"/>
    <property type="match status" value="1"/>
</dbReference>
<name>Q7NLM3_GLOVI</name>
<dbReference type="PANTHER" id="PTHR24567">
    <property type="entry name" value="CRP FAMILY TRANSCRIPTIONAL REGULATORY PROTEIN"/>
    <property type="match status" value="1"/>
</dbReference>
<dbReference type="InterPro" id="IPR016181">
    <property type="entry name" value="Acyl_CoA_acyltransferase"/>
</dbReference>
<evidence type="ECO:0000313" key="4">
    <source>
        <dbReference type="Proteomes" id="UP000000557"/>
    </source>
</evidence>
<dbReference type="InterPro" id="IPR018490">
    <property type="entry name" value="cNMP-bd_dom_sf"/>
</dbReference>
<dbReference type="EnsemblBacteria" id="BAC89040">
    <property type="protein sequence ID" value="BAC89040"/>
    <property type="gene ID" value="BAC89040"/>
</dbReference>
<dbReference type="InterPro" id="IPR014710">
    <property type="entry name" value="RmlC-like_jellyroll"/>
</dbReference>
<feature type="domain" description="N-acetyltransferase" evidence="2">
    <location>
        <begin position="15"/>
        <end position="184"/>
    </location>
</feature>
<feature type="domain" description="Cyclic nucleotide-binding" evidence="1">
    <location>
        <begin position="263"/>
        <end position="355"/>
    </location>
</feature>
<dbReference type="CDD" id="cd00038">
    <property type="entry name" value="CAP_ED"/>
    <property type="match status" value="1"/>
</dbReference>
<dbReference type="Gene3D" id="2.60.120.10">
    <property type="entry name" value="Jelly Rolls"/>
    <property type="match status" value="1"/>
</dbReference>